<accession>A0A6V7V5H6</accession>
<gene>
    <name evidence="1" type="ORF">MENT_LOCUS21429</name>
</gene>
<dbReference type="AlphaFoldDB" id="A0A6V7V5H6"/>
<dbReference type="EMBL" id="CAJEWN010000162">
    <property type="protein sequence ID" value="CAD2170055.1"/>
    <property type="molecule type" value="Genomic_DNA"/>
</dbReference>
<dbReference type="Proteomes" id="UP000580250">
    <property type="component" value="Unassembled WGS sequence"/>
</dbReference>
<proteinExistence type="predicted"/>
<evidence type="ECO:0000313" key="2">
    <source>
        <dbReference type="Proteomes" id="UP000580250"/>
    </source>
</evidence>
<protein>
    <submittedName>
        <fullName evidence="1">Uncharacterized protein</fullName>
    </submittedName>
</protein>
<name>A0A6V7V5H6_MELEN</name>
<evidence type="ECO:0000313" key="1">
    <source>
        <dbReference type="EMBL" id="CAD2170055.1"/>
    </source>
</evidence>
<sequence length="51" mass="5816">MEKILVFSFKFFKCQQKLLKNAFTSPNDGTILGYLLLMTPETAHKGHQEGN</sequence>
<comment type="caution">
    <text evidence="1">The sequence shown here is derived from an EMBL/GenBank/DDBJ whole genome shotgun (WGS) entry which is preliminary data.</text>
</comment>
<organism evidence="1 2">
    <name type="scientific">Meloidogyne enterolobii</name>
    <name type="common">Root-knot nematode worm</name>
    <name type="synonym">Meloidogyne mayaguensis</name>
    <dbReference type="NCBI Taxonomy" id="390850"/>
    <lineage>
        <taxon>Eukaryota</taxon>
        <taxon>Metazoa</taxon>
        <taxon>Ecdysozoa</taxon>
        <taxon>Nematoda</taxon>
        <taxon>Chromadorea</taxon>
        <taxon>Rhabditida</taxon>
        <taxon>Tylenchina</taxon>
        <taxon>Tylenchomorpha</taxon>
        <taxon>Tylenchoidea</taxon>
        <taxon>Meloidogynidae</taxon>
        <taxon>Meloidogyninae</taxon>
        <taxon>Meloidogyne</taxon>
    </lineage>
</organism>
<reference evidence="1 2" key="1">
    <citation type="submission" date="2020-08" db="EMBL/GenBank/DDBJ databases">
        <authorList>
            <person name="Koutsovoulos G."/>
            <person name="Danchin GJ E."/>
        </authorList>
    </citation>
    <scope>NUCLEOTIDE SEQUENCE [LARGE SCALE GENOMIC DNA]</scope>
</reference>